<dbReference type="Gene3D" id="3.30.1010.10">
    <property type="entry name" value="Phosphatidylinositol 3-kinase Catalytic Subunit, Chain A, domain 4"/>
    <property type="match status" value="1"/>
</dbReference>
<comment type="catalytic activity">
    <reaction evidence="1">
        <text>a 1,2-diacyl-sn-glycero-3-phospho-(1D-myo-inositol) + ATP = a 1,2-diacyl-sn-glycero-3-phospho-(1D-myo-inositol 4-phosphate) + ADP + H(+)</text>
        <dbReference type="Rhea" id="RHEA:19877"/>
        <dbReference type="ChEBI" id="CHEBI:15378"/>
        <dbReference type="ChEBI" id="CHEBI:30616"/>
        <dbReference type="ChEBI" id="CHEBI:57880"/>
        <dbReference type="ChEBI" id="CHEBI:58178"/>
        <dbReference type="ChEBI" id="CHEBI:456216"/>
        <dbReference type="EC" id="2.7.1.67"/>
    </reaction>
</comment>
<dbReference type="FunFam" id="1.10.1070.11:FF:000012">
    <property type="entry name" value="Phosphatidylinositol 4-kinase alpha 1"/>
    <property type="match status" value="1"/>
</dbReference>
<dbReference type="Pfam" id="PF19274">
    <property type="entry name" value="PI4K_N"/>
    <property type="match status" value="1"/>
</dbReference>
<dbReference type="InterPro" id="IPR001263">
    <property type="entry name" value="PI3K_accessory_dom"/>
</dbReference>
<keyword evidence="11" id="KW-1185">Reference proteome</keyword>
<proteinExistence type="inferred from homology"/>
<organism evidence="10 11">
    <name type="scientific">Gonapodya prolifera (strain JEL478)</name>
    <name type="common">Monoblepharis prolifera</name>
    <dbReference type="NCBI Taxonomy" id="1344416"/>
    <lineage>
        <taxon>Eukaryota</taxon>
        <taxon>Fungi</taxon>
        <taxon>Fungi incertae sedis</taxon>
        <taxon>Chytridiomycota</taxon>
        <taxon>Chytridiomycota incertae sedis</taxon>
        <taxon>Monoblepharidomycetes</taxon>
        <taxon>Monoblepharidales</taxon>
        <taxon>Gonapodyaceae</taxon>
        <taxon>Gonapodya</taxon>
    </lineage>
</organism>
<dbReference type="GO" id="GO:0005737">
    <property type="term" value="C:cytoplasm"/>
    <property type="evidence" value="ECO:0007669"/>
    <property type="project" value="TreeGrafter"/>
</dbReference>
<accession>A0A139A1S6</accession>
<evidence type="ECO:0000256" key="2">
    <source>
        <dbReference type="ARBA" id="ARBA00006209"/>
    </source>
</evidence>
<dbReference type="SUPFAM" id="SSF56112">
    <property type="entry name" value="Protein kinase-like (PK-like)"/>
    <property type="match status" value="1"/>
</dbReference>
<dbReference type="GO" id="GO:0046854">
    <property type="term" value="P:phosphatidylinositol phosphate biosynthetic process"/>
    <property type="evidence" value="ECO:0007669"/>
    <property type="project" value="InterPro"/>
</dbReference>
<dbReference type="InterPro" id="IPR042236">
    <property type="entry name" value="PI3K_accessory_sf"/>
</dbReference>
<comment type="similarity">
    <text evidence="2">Belongs to the PI3/PI4-kinase family. Type III PI4K subfamily.</text>
</comment>
<gene>
    <name evidence="10" type="ORF">M427DRAFT_61631</name>
</gene>
<dbReference type="InterPro" id="IPR015433">
    <property type="entry name" value="PI3/4_kinase"/>
</dbReference>
<feature type="domain" description="PI3K/PI4K catalytic" evidence="8">
    <location>
        <begin position="644"/>
        <end position="934"/>
    </location>
</feature>
<dbReference type="PROSITE" id="PS50290">
    <property type="entry name" value="PI3_4_KINASE_3"/>
    <property type="match status" value="1"/>
</dbReference>
<evidence type="ECO:0000313" key="11">
    <source>
        <dbReference type="Proteomes" id="UP000070544"/>
    </source>
</evidence>
<dbReference type="PROSITE" id="PS00915">
    <property type="entry name" value="PI3_4_KINASE_1"/>
    <property type="match status" value="1"/>
</dbReference>
<evidence type="ECO:0000256" key="4">
    <source>
        <dbReference type="ARBA" id="ARBA00022679"/>
    </source>
</evidence>
<dbReference type="STRING" id="1344416.A0A139A1S6"/>
<dbReference type="SMART" id="SM00145">
    <property type="entry name" value="PI3Ka"/>
    <property type="match status" value="1"/>
</dbReference>
<feature type="domain" description="PIK helical" evidence="9">
    <location>
        <begin position="387"/>
        <end position="575"/>
    </location>
</feature>
<dbReference type="SUPFAM" id="SSF48371">
    <property type="entry name" value="ARM repeat"/>
    <property type="match status" value="1"/>
</dbReference>
<name>A0A139A1S6_GONPJ</name>
<sequence>MFQLQFAPETETDLYSSGDKLGQFQKQVGTEIYSAIVSRPFHSLQSRFIGEAAANLHGSTAKAVDNQIQTLKNDFNAIAQSISRGTTAELSMRSRFERLLHCTAAFLVSTKKLDVELVSLFVRMPVTFQSTPILRAAVNSWTWLLNAFPESEGLVMHEIFTALEESIEKGLGLFGSKPPLASPFTTKMTMTAPAEKIHKVPPGVEEGHLLLLQVLTPRISSSDVRSMAQALVKKITDNPRKVTRSNRKAYFQLLRYCFGVAKEASGGGSPLSYDLIRYGALRLGLSWFADAPSWADSSQPSTITEELEIIRRVISAVQSLPPQTRPDSFTGPIYGSFETFNTTTTNLTELLSILIENERQRLLVWMNPQGEAAHPYANPGLEQVRWQALISAAATVDPSAIVHIPVRFSSKPAPKQEVAAFVESRPWDFVHLGDTLRFILDSKLRSGRGQLGLDARALLVFAPVSPVKAIHMLVGGKSSAPHPWITQYLIRVLEFYPSDVVFFYIPQVVQALRYDSKGYLEHFILETAYSSQLFAHQIVWNMKANMYRDFAGGEGKTEDVLKPRFEQIIEKIVKSFSVKDQDFYEREFRFFSEVTGISGKLKDFIKKPKEEKKKKIDEELRKIKVEPGVYLPSNPDAVVVDINYDSGRPLQSHAKAPYMATFKVKHRNIASKARSPTEVHLDDSEVENRAAIFKVGDDCRQDVLALQLIAIFKEIYASVGLEQLYVFPYRTVATAPGCGVIEVIPNASSRDQIGREQVNSLYDYFIAQYGVPDTLEFQRARSAFARSLAAYSIIMYILQIKDRHNGNLMFDKAGHILHIDFGFLFDIAPGGLPPPGFESSPFKLTTEFIQVLGGSPQAETYKWFVDMSIRGYLAARPYVDEIVQIVELMIESGLPCFKDATLPRLRSRFQPDMTERDAAQFMIERVKESHQNTRTVLYDEFQFRQNGIPYHR</sequence>
<dbReference type="InterPro" id="IPR016024">
    <property type="entry name" value="ARM-type_fold"/>
</dbReference>
<evidence type="ECO:0000256" key="5">
    <source>
        <dbReference type="ARBA" id="ARBA00022741"/>
    </source>
</evidence>
<evidence type="ECO:0000259" key="8">
    <source>
        <dbReference type="PROSITE" id="PS50290"/>
    </source>
</evidence>
<dbReference type="GO" id="GO:0005524">
    <property type="term" value="F:ATP binding"/>
    <property type="evidence" value="ECO:0007669"/>
    <property type="project" value="UniProtKB-KW"/>
</dbReference>
<dbReference type="GO" id="GO:0048015">
    <property type="term" value="P:phosphatidylinositol-mediated signaling"/>
    <property type="evidence" value="ECO:0007669"/>
    <property type="project" value="TreeGrafter"/>
</dbReference>
<dbReference type="Proteomes" id="UP000070544">
    <property type="component" value="Unassembled WGS sequence"/>
</dbReference>
<keyword evidence="4" id="KW-0808">Transferase</keyword>
<dbReference type="PANTHER" id="PTHR10048">
    <property type="entry name" value="PHOSPHATIDYLINOSITOL KINASE"/>
    <property type="match status" value="1"/>
</dbReference>
<dbReference type="Gene3D" id="1.10.1070.11">
    <property type="entry name" value="Phosphatidylinositol 3-/4-kinase, catalytic domain"/>
    <property type="match status" value="1"/>
</dbReference>
<dbReference type="Pfam" id="PF00613">
    <property type="entry name" value="PI3Ka"/>
    <property type="match status" value="1"/>
</dbReference>
<protein>
    <recommendedName>
        <fullName evidence="3">1-phosphatidylinositol 4-kinase</fullName>
        <ecNumber evidence="3">2.7.1.67</ecNumber>
    </recommendedName>
</protein>
<evidence type="ECO:0000313" key="10">
    <source>
        <dbReference type="EMBL" id="KXS10694.1"/>
    </source>
</evidence>
<dbReference type="GO" id="GO:0005886">
    <property type="term" value="C:plasma membrane"/>
    <property type="evidence" value="ECO:0007669"/>
    <property type="project" value="TreeGrafter"/>
</dbReference>
<dbReference type="EMBL" id="KQ965816">
    <property type="protein sequence ID" value="KXS10694.1"/>
    <property type="molecule type" value="Genomic_DNA"/>
</dbReference>
<dbReference type="Gene3D" id="1.25.40.70">
    <property type="entry name" value="Phosphatidylinositol 3-kinase, accessory domain (PIK)"/>
    <property type="match status" value="1"/>
</dbReference>
<dbReference type="OrthoDB" id="10264149at2759"/>
<reference evidence="10 11" key="1">
    <citation type="journal article" date="2015" name="Genome Biol. Evol.">
        <title>Phylogenomic analyses indicate that early fungi evolved digesting cell walls of algal ancestors of land plants.</title>
        <authorList>
            <person name="Chang Y."/>
            <person name="Wang S."/>
            <person name="Sekimoto S."/>
            <person name="Aerts A.L."/>
            <person name="Choi C."/>
            <person name="Clum A."/>
            <person name="LaButti K.M."/>
            <person name="Lindquist E.A."/>
            <person name="Yee Ngan C."/>
            <person name="Ohm R.A."/>
            <person name="Salamov A.A."/>
            <person name="Grigoriev I.V."/>
            <person name="Spatafora J.W."/>
            <person name="Berbee M.L."/>
        </authorList>
    </citation>
    <scope>NUCLEOTIDE SEQUENCE [LARGE SCALE GENOMIC DNA]</scope>
    <source>
        <strain evidence="10 11">JEL478</strain>
    </source>
</reference>
<keyword evidence="5" id="KW-0547">Nucleotide-binding</keyword>
<dbReference type="PANTHER" id="PTHR10048:SF15">
    <property type="entry name" value="PHOSPHATIDYLINOSITOL 4-KINASE ALPHA"/>
    <property type="match status" value="1"/>
</dbReference>
<dbReference type="SMART" id="SM00146">
    <property type="entry name" value="PI3Kc"/>
    <property type="match status" value="1"/>
</dbReference>
<dbReference type="PROSITE" id="PS00916">
    <property type="entry name" value="PI3_4_KINASE_2"/>
    <property type="match status" value="1"/>
</dbReference>
<dbReference type="InterPro" id="IPR011009">
    <property type="entry name" value="Kinase-like_dom_sf"/>
</dbReference>
<dbReference type="AlphaFoldDB" id="A0A139A1S6"/>
<dbReference type="InterPro" id="IPR036940">
    <property type="entry name" value="PI3/4_kinase_cat_sf"/>
</dbReference>
<dbReference type="FunFam" id="3.30.1010.10:FF:000014">
    <property type="entry name" value="Phosphatidylinositol 4-kinase STT4"/>
    <property type="match status" value="1"/>
</dbReference>
<evidence type="ECO:0000256" key="7">
    <source>
        <dbReference type="ARBA" id="ARBA00022840"/>
    </source>
</evidence>
<evidence type="ECO:0000259" key="9">
    <source>
        <dbReference type="PROSITE" id="PS51545"/>
    </source>
</evidence>
<dbReference type="InterPro" id="IPR000403">
    <property type="entry name" value="PI3/4_kinase_cat_dom"/>
</dbReference>
<dbReference type="OMA" id="FVTCKAV"/>
<evidence type="ECO:0000256" key="6">
    <source>
        <dbReference type="ARBA" id="ARBA00022777"/>
    </source>
</evidence>
<dbReference type="InterPro" id="IPR018936">
    <property type="entry name" value="PI3/4_kinase_CS"/>
</dbReference>
<evidence type="ECO:0000256" key="3">
    <source>
        <dbReference type="ARBA" id="ARBA00012169"/>
    </source>
</evidence>
<dbReference type="EC" id="2.7.1.67" evidence="3"/>
<keyword evidence="6 10" id="KW-0418">Kinase</keyword>
<dbReference type="PROSITE" id="PS51545">
    <property type="entry name" value="PIK_HELICAL"/>
    <property type="match status" value="1"/>
</dbReference>
<dbReference type="InterPro" id="IPR045495">
    <property type="entry name" value="PI4K_N"/>
</dbReference>
<dbReference type="Pfam" id="PF00454">
    <property type="entry name" value="PI3_PI4_kinase"/>
    <property type="match status" value="1"/>
</dbReference>
<keyword evidence="7" id="KW-0067">ATP-binding</keyword>
<dbReference type="GO" id="GO:0004430">
    <property type="term" value="F:1-phosphatidylinositol 4-kinase activity"/>
    <property type="evidence" value="ECO:0007669"/>
    <property type="project" value="UniProtKB-EC"/>
</dbReference>
<evidence type="ECO:0000256" key="1">
    <source>
        <dbReference type="ARBA" id="ARBA00001686"/>
    </source>
</evidence>
<dbReference type="CDD" id="cd05167">
    <property type="entry name" value="PI4Kc_III_alpha"/>
    <property type="match status" value="1"/>
</dbReference>